<organism evidence="1 2">
    <name type="scientific">Marchantia polymorpha</name>
    <name type="common">Common liverwort</name>
    <name type="synonym">Marchantia aquatica</name>
    <dbReference type="NCBI Taxonomy" id="3197"/>
    <lineage>
        <taxon>Eukaryota</taxon>
        <taxon>Viridiplantae</taxon>
        <taxon>Streptophyta</taxon>
        <taxon>Embryophyta</taxon>
        <taxon>Marchantiophyta</taxon>
        <taxon>Marchantiopsida</taxon>
        <taxon>Marchantiidae</taxon>
        <taxon>Marchantiales</taxon>
        <taxon>Marchantiaceae</taxon>
        <taxon>Marchantia</taxon>
    </lineage>
</organism>
<sequence length="74" mass="8686">MVFPWAVWLLRCKSAFQPRGRIQRVWICLSRRADIYVKDVLSISTWNAHDVLLGEFAWDRKCYITVGESMLLAV</sequence>
<dbReference type="Proteomes" id="UP000244005">
    <property type="component" value="Unassembled WGS sequence"/>
</dbReference>
<dbReference type="AlphaFoldDB" id="A0A2R6XBI8"/>
<dbReference type="Gramene" id="Mp2g25490.1">
    <property type="protein sequence ID" value="Mp2g25490.1.cds"/>
    <property type="gene ID" value="Mp2g25490"/>
</dbReference>
<evidence type="ECO:0000313" key="1">
    <source>
        <dbReference type="EMBL" id="PTQ43447.1"/>
    </source>
</evidence>
<evidence type="ECO:0000313" key="2">
    <source>
        <dbReference type="Proteomes" id="UP000244005"/>
    </source>
</evidence>
<reference evidence="2" key="1">
    <citation type="journal article" date="2017" name="Cell">
        <title>Insights into land plant evolution garnered from the Marchantia polymorpha genome.</title>
        <authorList>
            <person name="Bowman J.L."/>
            <person name="Kohchi T."/>
            <person name="Yamato K.T."/>
            <person name="Jenkins J."/>
            <person name="Shu S."/>
            <person name="Ishizaki K."/>
            <person name="Yamaoka S."/>
            <person name="Nishihama R."/>
            <person name="Nakamura Y."/>
            <person name="Berger F."/>
            <person name="Adam C."/>
            <person name="Aki S.S."/>
            <person name="Althoff F."/>
            <person name="Araki T."/>
            <person name="Arteaga-Vazquez M.A."/>
            <person name="Balasubrmanian S."/>
            <person name="Barry K."/>
            <person name="Bauer D."/>
            <person name="Boehm C.R."/>
            <person name="Briginshaw L."/>
            <person name="Caballero-Perez J."/>
            <person name="Catarino B."/>
            <person name="Chen F."/>
            <person name="Chiyoda S."/>
            <person name="Chovatia M."/>
            <person name="Davies K.M."/>
            <person name="Delmans M."/>
            <person name="Demura T."/>
            <person name="Dierschke T."/>
            <person name="Dolan L."/>
            <person name="Dorantes-Acosta A.E."/>
            <person name="Eklund D.M."/>
            <person name="Florent S.N."/>
            <person name="Flores-Sandoval E."/>
            <person name="Fujiyama A."/>
            <person name="Fukuzawa H."/>
            <person name="Galik B."/>
            <person name="Grimanelli D."/>
            <person name="Grimwood J."/>
            <person name="Grossniklaus U."/>
            <person name="Hamada T."/>
            <person name="Haseloff J."/>
            <person name="Hetherington A.J."/>
            <person name="Higo A."/>
            <person name="Hirakawa Y."/>
            <person name="Hundley H.N."/>
            <person name="Ikeda Y."/>
            <person name="Inoue K."/>
            <person name="Inoue S.I."/>
            <person name="Ishida S."/>
            <person name="Jia Q."/>
            <person name="Kakita M."/>
            <person name="Kanazawa T."/>
            <person name="Kawai Y."/>
            <person name="Kawashima T."/>
            <person name="Kennedy M."/>
            <person name="Kinose K."/>
            <person name="Kinoshita T."/>
            <person name="Kohara Y."/>
            <person name="Koide E."/>
            <person name="Komatsu K."/>
            <person name="Kopischke S."/>
            <person name="Kubo M."/>
            <person name="Kyozuka J."/>
            <person name="Lagercrantz U."/>
            <person name="Lin S.S."/>
            <person name="Lindquist E."/>
            <person name="Lipzen A.M."/>
            <person name="Lu C.W."/>
            <person name="De Luna E."/>
            <person name="Martienssen R.A."/>
            <person name="Minamino N."/>
            <person name="Mizutani M."/>
            <person name="Mizutani M."/>
            <person name="Mochizuki N."/>
            <person name="Monte I."/>
            <person name="Mosher R."/>
            <person name="Nagasaki H."/>
            <person name="Nakagami H."/>
            <person name="Naramoto S."/>
            <person name="Nishitani K."/>
            <person name="Ohtani M."/>
            <person name="Okamoto T."/>
            <person name="Okumura M."/>
            <person name="Phillips J."/>
            <person name="Pollak B."/>
            <person name="Reinders A."/>
            <person name="Rovekamp M."/>
            <person name="Sano R."/>
            <person name="Sawa S."/>
            <person name="Schmid M.W."/>
            <person name="Shirakawa M."/>
            <person name="Solano R."/>
            <person name="Spunde A."/>
            <person name="Suetsugu N."/>
            <person name="Sugano S."/>
            <person name="Sugiyama A."/>
            <person name="Sun R."/>
            <person name="Suzuki Y."/>
            <person name="Takenaka M."/>
            <person name="Takezawa D."/>
            <person name="Tomogane H."/>
            <person name="Tsuzuki M."/>
            <person name="Ueda T."/>
            <person name="Umeda M."/>
            <person name="Ward J.M."/>
            <person name="Watanabe Y."/>
            <person name="Yazaki K."/>
            <person name="Yokoyama R."/>
            <person name="Yoshitake Y."/>
            <person name="Yotsui I."/>
            <person name="Zachgo S."/>
            <person name="Schmutz J."/>
        </authorList>
    </citation>
    <scope>NUCLEOTIDE SEQUENCE [LARGE SCALE GENOMIC DNA]</scope>
    <source>
        <strain evidence="2">Tak-1</strain>
    </source>
</reference>
<name>A0A2R6XBI8_MARPO</name>
<gene>
    <name evidence="1" type="ORF">MARPO_0025s0129</name>
</gene>
<protein>
    <submittedName>
        <fullName evidence="1">Uncharacterized protein</fullName>
    </submittedName>
</protein>
<proteinExistence type="predicted"/>
<keyword evidence="2" id="KW-1185">Reference proteome</keyword>
<dbReference type="EMBL" id="KZ772697">
    <property type="protein sequence ID" value="PTQ43447.1"/>
    <property type="molecule type" value="Genomic_DNA"/>
</dbReference>
<accession>A0A2R6XBI8</accession>